<evidence type="ECO:0000256" key="3">
    <source>
        <dbReference type="SAM" id="Coils"/>
    </source>
</evidence>
<evidence type="ECO:0000313" key="7">
    <source>
        <dbReference type="EMBL" id="KAL0274631.1"/>
    </source>
</evidence>
<feature type="coiled-coil region" evidence="3">
    <location>
        <begin position="325"/>
        <end position="359"/>
    </location>
</feature>
<dbReference type="EMBL" id="JARGDH010000002">
    <property type="protein sequence ID" value="KAL0274630.1"/>
    <property type="molecule type" value="Genomic_DNA"/>
</dbReference>
<organism evidence="7">
    <name type="scientific">Menopon gallinae</name>
    <name type="common">poultry shaft louse</name>
    <dbReference type="NCBI Taxonomy" id="328185"/>
    <lineage>
        <taxon>Eukaryota</taxon>
        <taxon>Metazoa</taxon>
        <taxon>Ecdysozoa</taxon>
        <taxon>Arthropoda</taxon>
        <taxon>Hexapoda</taxon>
        <taxon>Insecta</taxon>
        <taxon>Pterygota</taxon>
        <taxon>Neoptera</taxon>
        <taxon>Paraneoptera</taxon>
        <taxon>Psocodea</taxon>
        <taxon>Troctomorpha</taxon>
        <taxon>Phthiraptera</taxon>
        <taxon>Amblycera</taxon>
        <taxon>Menoponidae</taxon>
        <taxon>Menopon</taxon>
    </lineage>
</organism>
<evidence type="ECO:0000256" key="1">
    <source>
        <dbReference type="ARBA" id="ARBA00009688"/>
    </source>
</evidence>
<proteinExistence type="inferred from homology"/>
<protein>
    <recommendedName>
        <fullName evidence="8">Dynein regulatory complex protein 1</fullName>
    </recommendedName>
</protein>
<dbReference type="GO" id="GO:0003352">
    <property type="term" value="P:regulation of cilium movement"/>
    <property type="evidence" value="ECO:0007669"/>
    <property type="project" value="TreeGrafter"/>
</dbReference>
<feature type="region of interest" description="Disordered" evidence="4">
    <location>
        <begin position="1"/>
        <end position="27"/>
    </location>
</feature>
<sequence length="792" mass="93195">MEDPDDLIDESERPQEPSITSDDPNERKLARRLRIQRRLEEAAKIEAIKNGTFVEPEPEKPALDQAIEDSEDVLENLLLEGKELVSNIMVASDARETERREIEVEDRNKRVKMLEEEAAVALEKLGEITTRWEMIQDVNDPLSLNEHMKEQKAKCLDLIQQKNDLIKKFQMELKLADEKYMKDRRKMYDDLSLLTRRIDEQVLVMKKAYRLELKNIESVIDTTRTKITEKHERIWNSLYNQREKEEVSNMLKRLKMVENHEAELDELHKYHEEKYRETRIRLESDIQTLEQELEKVKAMCLLNSEKLDYNYQVLKKREEENIYIKNHQKRKLNKLQDIVNDLKKKIDEKQSNTESELRRLHQDVLRFHDNVIDLEKKAEHFSHLNEDTYQNIWEMKDQEAREKLQKILTVDKVIHEQILGISWKEPETKLLEKTDLPSFKAAKKTINEMLTKPVPTRHTIDLGEREMNELKRAEFEEGHRNVLKQILEMVADQSGFLIEEKVDDLLKPYTSEEKTLVRLDNVFTAIGIRTEEDINLMKDIFLPYAICPLCEQTRHSEPSLQPDLESNRTQVESYHTTSQGLDIEEKFSKVLLEGSVASIDESTRTEEGPAVTEARPSKDPVQFLDLDEQADKTITFTCSITHPLVIDKVYVLYALKDFVTEFLANNCPIPTGMSARLAKQRNTISRMMAKDDVEKYWNRYKNVFPAGREKLWDVIFIGLTRYHGLLKDRHKLNLKAQKLRQQNAELRRLLARYVTAEEQQNQNMLPVISKNEKNIADMDNLRQLVAKAKQLL</sequence>
<gene>
    <name evidence="7" type="ORF">PYX00_002719</name>
</gene>
<feature type="coiled-coil region" evidence="3">
    <location>
        <begin position="240"/>
        <end position="299"/>
    </location>
</feature>
<dbReference type="InterPro" id="IPR039750">
    <property type="entry name" value="DRC1/DRC2"/>
</dbReference>
<dbReference type="GO" id="GO:0005858">
    <property type="term" value="C:axonemal dynein complex"/>
    <property type="evidence" value="ECO:0007669"/>
    <property type="project" value="InterPro"/>
</dbReference>
<reference evidence="7" key="1">
    <citation type="journal article" date="2024" name="Gigascience">
        <title>Chromosome-level genome of the poultry shaft louse Menopon gallinae provides insight into the host-switching and adaptive evolution of parasitic lice.</title>
        <authorList>
            <person name="Xu Y."/>
            <person name="Ma L."/>
            <person name="Liu S."/>
            <person name="Liang Y."/>
            <person name="Liu Q."/>
            <person name="He Z."/>
            <person name="Tian L."/>
            <person name="Duan Y."/>
            <person name="Cai W."/>
            <person name="Li H."/>
            <person name="Song F."/>
        </authorList>
    </citation>
    <scope>NUCLEOTIDE SEQUENCE</scope>
    <source>
        <strain evidence="7">Cailab_2023a</strain>
    </source>
</reference>
<feature type="coiled-coil region" evidence="3">
    <location>
        <begin position="729"/>
        <end position="759"/>
    </location>
</feature>
<dbReference type="EMBL" id="JARGDH010000002">
    <property type="protein sequence ID" value="KAL0274631.1"/>
    <property type="molecule type" value="Genomic_DNA"/>
</dbReference>
<evidence type="ECO:0000256" key="2">
    <source>
        <dbReference type="ARBA" id="ARBA00023054"/>
    </source>
</evidence>
<dbReference type="Pfam" id="PF14772">
    <property type="entry name" value="NYD-SP28"/>
    <property type="match status" value="1"/>
</dbReference>
<keyword evidence="2 3" id="KW-0175">Coiled coil</keyword>
<dbReference type="AlphaFoldDB" id="A0AAW2HYG9"/>
<feature type="domain" description="Dynein regulatory complex protein 1 C-terminal" evidence="6">
    <location>
        <begin position="695"/>
        <end position="754"/>
    </location>
</feature>
<comment type="similarity">
    <text evidence="1">Belongs to the DRC1 family.</text>
</comment>
<name>A0AAW2HYG9_9NEOP</name>
<accession>A0AAW2HYG9</accession>
<feature type="coiled-coil region" evidence="3">
    <location>
        <begin position="148"/>
        <end position="179"/>
    </location>
</feature>
<evidence type="ECO:0000259" key="6">
    <source>
        <dbReference type="Pfam" id="PF14775"/>
    </source>
</evidence>
<comment type="caution">
    <text evidence="7">The sequence shown here is derived from an EMBL/GenBank/DDBJ whole genome shotgun (WGS) entry which is preliminary data.</text>
</comment>
<dbReference type="PANTHER" id="PTHR21625:SF1">
    <property type="entry name" value="DYNEIN REGULATORY COMPLEX PROTEIN 1"/>
    <property type="match status" value="1"/>
</dbReference>
<evidence type="ECO:0000256" key="4">
    <source>
        <dbReference type="SAM" id="MobiDB-lite"/>
    </source>
</evidence>
<evidence type="ECO:0008006" key="8">
    <source>
        <dbReference type="Google" id="ProtNLM"/>
    </source>
</evidence>
<evidence type="ECO:0000259" key="5">
    <source>
        <dbReference type="Pfam" id="PF14772"/>
    </source>
</evidence>
<dbReference type="GO" id="GO:0070286">
    <property type="term" value="P:axonemal dynein complex assembly"/>
    <property type="evidence" value="ECO:0007669"/>
    <property type="project" value="InterPro"/>
</dbReference>
<dbReference type="InterPro" id="IPR029440">
    <property type="entry name" value="DRC1_C"/>
</dbReference>
<dbReference type="Pfam" id="PF14775">
    <property type="entry name" value="NYD-SP28_assoc"/>
    <property type="match status" value="1"/>
</dbReference>
<dbReference type="PANTHER" id="PTHR21625">
    <property type="entry name" value="NYD-SP28 PROTEIN"/>
    <property type="match status" value="1"/>
</dbReference>
<dbReference type="GO" id="GO:0060285">
    <property type="term" value="P:cilium-dependent cell motility"/>
    <property type="evidence" value="ECO:0007669"/>
    <property type="project" value="TreeGrafter"/>
</dbReference>
<feature type="domain" description="Dynein regulatory complex protein 1/2 N-terminal" evidence="5">
    <location>
        <begin position="90"/>
        <end position="190"/>
    </location>
</feature>
<dbReference type="InterPro" id="IPR039505">
    <property type="entry name" value="DRC1/2_N"/>
</dbReference>